<accession>A0A268NUU7</accession>
<evidence type="ECO:0000259" key="1">
    <source>
        <dbReference type="Pfam" id="PF00561"/>
    </source>
</evidence>
<sequence length="288" mass="32687">MERGIASFTYSDCTLEYAITGEGEPVLYLHGGHSNCLEQLGIEELAQNGYSVIVPSRAGYGQTSRQIGKSLEKACSFYIELLNELNIDKVHLIAASTGGPSGIYLASHYPERVQSFTLQGAVTKPWQEASVRDAVLSRFLFHPFIERFVWRSLSSLARFSPDYAFKKIAPAYSTLSYEEIKQRMLARDWYLFDRMTEFQRSGHGFYIDLQHMRQSLEEELETITAPTLIVHSKNDAIVPLEHAHYAHERIRSSKLVCLDTWGHLVCLGKGSEQHTHELADFLQQHKAS</sequence>
<keyword evidence="2" id="KW-0378">Hydrolase</keyword>
<reference evidence="2 3" key="1">
    <citation type="submission" date="2017-07" db="EMBL/GenBank/DDBJ databases">
        <title>Isolation and whole genome analysis of endospore-forming bacteria from heroin.</title>
        <authorList>
            <person name="Kalinowski J."/>
            <person name="Ahrens B."/>
            <person name="Al-Dilaimi A."/>
            <person name="Winkler A."/>
            <person name="Wibberg D."/>
            <person name="Schleenbecker U."/>
            <person name="Ruckert C."/>
            <person name="Wolfel R."/>
            <person name="Grass G."/>
        </authorList>
    </citation>
    <scope>NUCLEOTIDE SEQUENCE [LARGE SCALE GENOMIC DNA]</scope>
    <source>
        <strain evidence="2 3">7539</strain>
    </source>
</reference>
<dbReference type="GO" id="GO:0016787">
    <property type="term" value="F:hydrolase activity"/>
    <property type="evidence" value="ECO:0007669"/>
    <property type="project" value="UniProtKB-KW"/>
</dbReference>
<dbReference type="RefSeq" id="WP_011245147.1">
    <property type="nucleotide sequence ID" value="NZ_CP174174.1"/>
</dbReference>
<dbReference type="InterPro" id="IPR050471">
    <property type="entry name" value="AB_hydrolase"/>
</dbReference>
<feature type="domain" description="AB hydrolase-1" evidence="1">
    <location>
        <begin position="25"/>
        <end position="267"/>
    </location>
</feature>
<dbReference type="InterPro" id="IPR029058">
    <property type="entry name" value="AB_hydrolase_fold"/>
</dbReference>
<evidence type="ECO:0000313" key="2">
    <source>
        <dbReference type="EMBL" id="PAE87282.1"/>
    </source>
</evidence>
<dbReference type="Pfam" id="PF00561">
    <property type="entry name" value="Abhydrolase_1"/>
    <property type="match status" value="1"/>
</dbReference>
<dbReference type="OMA" id="WGHLIWL"/>
<dbReference type="SUPFAM" id="SSF53474">
    <property type="entry name" value="alpha/beta-Hydrolases"/>
    <property type="match status" value="1"/>
</dbReference>
<dbReference type="EMBL" id="NPCC01000036">
    <property type="protein sequence ID" value="PAE87282.1"/>
    <property type="molecule type" value="Genomic_DNA"/>
</dbReference>
<dbReference type="Proteomes" id="UP000216207">
    <property type="component" value="Unassembled WGS sequence"/>
</dbReference>
<dbReference type="AlphaFoldDB" id="A0A268NUU7"/>
<comment type="caution">
    <text evidence="2">The sequence shown here is derived from an EMBL/GenBank/DDBJ whole genome shotgun (WGS) entry which is preliminary data.</text>
</comment>
<dbReference type="PANTHER" id="PTHR43433:SF1">
    <property type="entry name" value="BLL5160 PROTEIN"/>
    <property type="match status" value="1"/>
</dbReference>
<gene>
    <name evidence="2" type="ORF">CHH72_19060</name>
</gene>
<dbReference type="PANTHER" id="PTHR43433">
    <property type="entry name" value="HYDROLASE, ALPHA/BETA FOLD FAMILY PROTEIN"/>
    <property type="match status" value="1"/>
</dbReference>
<dbReference type="PRINTS" id="PR00111">
    <property type="entry name" value="ABHYDROLASE"/>
</dbReference>
<evidence type="ECO:0000313" key="3">
    <source>
        <dbReference type="Proteomes" id="UP000216207"/>
    </source>
</evidence>
<protein>
    <submittedName>
        <fullName evidence="2">Alpha/beta hydrolase</fullName>
    </submittedName>
</protein>
<dbReference type="InterPro" id="IPR000073">
    <property type="entry name" value="AB_hydrolase_1"/>
</dbReference>
<dbReference type="Gene3D" id="3.40.50.1820">
    <property type="entry name" value="alpha/beta hydrolase"/>
    <property type="match status" value="1"/>
</dbReference>
<organism evidence="2 3">
    <name type="scientific">Shouchella clausii</name>
    <name type="common">Alkalihalobacillus clausii</name>
    <dbReference type="NCBI Taxonomy" id="79880"/>
    <lineage>
        <taxon>Bacteria</taxon>
        <taxon>Bacillati</taxon>
        <taxon>Bacillota</taxon>
        <taxon>Bacilli</taxon>
        <taxon>Bacillales</taxon>
        <taxon>Bacillaceae</taxon>
        <taxon>Shouchella</taxon>
    </lineage>
</organism>
<name>A0A268NUU7_SHOCL</name>
<proteinExistence type="predicted"/>